<comment type="similarity">
    <text evidence="1">Belongs to the NmrA-type oxidoreductase family.</text>
</comment>
<dbReference type="PANTHER" id="PTHR42748">
    <property type="entry name" value="NITROGEN METABOLITE REPRESSION PROTEIN NMRA FAMILY MEMBER"/>
    <property type="match status" value="1"/>
</dbReference>
<name>A0A0D2G3Z0_9EURO</name>
<reference evidence="4 5" key="1">
    <citation type="submission" date="2015-01" db="EMBL/GenBank/DDBJ databases">
        <title>The Genome Sequence of Capronia semiimmersa CBS27337.</title>
        <authorList>
            <consortium name="The Broad Institute Genomics Platform"/>
            <person name="Cuomo C."/>
            <person name="de Hoog S."/>
            <person name="Gorbushina A."/>
            <person name="Stielow B."/>
            <person name="Teixiera M."/>
            <person name="Abouelleil A."/>
            <person name="Chapman S.B."/>
            <person name="Priest M."/>
            <person name="Young S.K."/>
            <person name="Wortman J."/>
            <person name="Nusbaum C."/>
            <person name="Birren B."/>
        </authorList>
    </citation>
    <scope>NUCLEOTIDE SEQUENCE [LARGE SCALE GENOMIC DNA]</scope>
    <source>
        <strain evidence="4 5">CBS 27337</strain>
    </source>
</reference>
<dbReference type="InterPro" id="IPR036291">
    <property type="entry name" value="NAD(P)-bd_dom_sf"/>
</dbReference>
<dbReference type="InterPro" id="IPR051164">
    <property type="entry name" value="NmrA-like_oxidored"/>
</dbReference>
<evidence type="ECO:0000256" key="2">
    <source>
        <dbReference type="ARBA" id="ARBA00022857"/>
    </source>
</evidence>
<dbReference type="InterPro" id="IPR008030">
    <property type="entry name" value="NmrA-like"/>
</dbReference>
<dbReference type="Gene3D" id="3.90.25.10">
    <property type="entry name" value="UDP-galactose 4-epimerase, domain 1"/>
    <property type="match status" value="1"/>
</dbReference>
<evidence type="ECO:0000313" key="5">
    <source>
        <dbReference type="Proteomes" id="UP000054266"/>
    </source>
</evidence>
<organism evidence="4 5">
    <name type="scientific">Phialophora macrospora</name>
    <dbReference type="NCBI Taxonomy" id="1851006"/>
    <lineage>
        <taxon>Eukaryota</taxon>
        <taxon>Fungi</taxon>
        <taxon>Dikarya</taxon>
        <taxon>Ascomycota</taxon>
        <taxon>Pezizomycotina</taxon>
        <taxon>Eurotiomycetes</taxon>
        <taxon>Chaetothyriomycetidae</taxon>
        <taxon>Chaetothyriales</taxon>
        <taxon>Herpotrichiellaceae</taxon>
        <taxon>Phialophora</taxon>
    </lineage>
</organism>
<dbReference type="EMBL" id="KN846959">
    <property type="protein sequence ID" value="KIW66789.1"/>
    <property type="molecule type" value="Genomic_DNA"/>
</dbReference>
<keyword evidence="2" id="KW-0521">NADP</keyword>
<dbReference type="PANTHER" id="PTHR42748:SF14">
    <property type="entry name" value="SNOAL-LIKE DOMAIN-CONTAINING PROTEIN"/>
    <property type="match status" value="1"/>
</dbReference>
<evidence type="ECO:0000313" key="4">
    <source>
        <dbReference type="EMBL" id="KIW66789.1"/>
    </source>
</evidence>
<dbReference type="STRING" id="5601.A0A0D2G3Z0"/>
<dbReference type="CDD" id="cd05251">
    <property type="entry name" value="NmrA_like_SDR_a"/>
    <property type="match status" value="1"/>
</dbReference>
<dbReference type="Gene3D" id="3.40.50.720">
    <property type="entry name" value="NAD(P)-binding Rossmann-like Domain"/>
    <property type="match status" value="1"/>
</dbReference>
<feature type="domain" description="NmrA-like" evidence="3">
    <location>
        <begin position="7"/>
        <end position="260"/>
    </location>
</feature>
<dbReference type="Proteomes" id="UP000054266">
    <property type="component" value="Unassembled WGS sequence"/>
</dbReference>
<dbReference type="AlphaFoldDB" id="A0A0D2G3Z0"/>
<evidence type="ECO:0000256" key="1">
    <source>
        <dbReference type="ARBA" id="ARBA00006328"/>
    </source>
</evidence>
<accession>A0A0D2G3Z0</accession>
<dbReference type="SUPFAM" id="SSF51735">
    <property type="entry name" value="NAD(P)-binding Rossmann-fold domains"/>
    <property type="match status" value="1"/>
</dbReference>
<dbReference type="GO" id="GO:0005634">
    <property type="term" value="C:nucleus"/>
    <property type="evidence" value="ECO:0007669"/>
    <property type="project" value="TreeGrafter"/>
</dbReference>
<protein>
    <recommendedName>
        <fullName evidence="3">NmrA-like domain-containing protein</fullName>
    </recommendedName>
</protein>
<dbReference type="Pfam" id="PF05368">
    <property type="entry name" value="NmrA"/>
    <property type="match status" value="1"/>
</dbReference>
<gene>
    <name evidence="4" type="ORF">PV04_06084</name>
</gene>
<sequence length="344" mass="38455">MSTAPGTVLVIGGTGAQGVPVVKALVSDQKYTARVITRNSTSDEARELAKLPGVTIVEGDSYSEPDLRKAFQGVDYVFANTNGFAVGEKAEIYWGIRLYELAREFKVKHFIYAGLEYASKLGNFDPKYRTGHLDGKGKVVDYIAAQPTEPMAWSVLTSCLYMEGLSEVLRPFPHPDDPSTLVFAVPLGDAKCPLIYLEDYGLYARWLLDHPSRSNGLELHVATEDVAWKDVAAAYTAVTGKKAVYKDLSLDEYFSLPIFPYPDAKIGHSADRDDPTLFTFRENFSGFWNTWKDELTKRDYKLLDEILPTRVKSVREWMEKTNYDGKPSSVLKDYRDGVGRAASK</sequence>
<proteinExistence type="inferred from homology"/>
<evidence type="ECO:0000259" key="3">
    <source>
        <dbReference type="Pfam" id="PF05368"/>
    </source>
</evidence>
<dbReference type="HOGENOM" id="CLU_007383_8_0_1"/>
<keyword evidence="5" id="KW-1185">Reference proteome</keyword>